<dbReference type="InterPro" id="IPR009097">
    <property type="entry name" value="Cyclic_Pdiesterase"/>
</dbReference>
<evidence type="ECO:0000256" key="2">
    <source>
        <dbReference type="HAMAP-Rule" id="MF_01940"/>
    </source>
</evidence>
<comment type="catalytic activity">
    <reaction evidence="2">
        <text>a 3'-end 2',3'-cyclophospho-ribonucleotide-RNA + H2O = a 3'-end 2'-phospho-ribonucleotide-RNA + H(+)</text>
        <dbReference type="Rhea" id="RHEA:11828"/>
        <dbReference type="Rhea" id="RHEA-COMP:10464"/>
        <dbReference type="Rhea" id="RHEA-COMP:17353"/>
        <dbReference type="ChEBI" id="CHEBI:15377"/>
        <dbReference type="ChEBI" id="CHEBI:15378"/>
        <dbReference type="ChEBI" id="CHEBI:83064"/>
        <dbReference type="ChEBI" id="CHEBI:173113"/>
        <dbReference type="EC" id="3.1.4.58"/>
    </reaction>
</comment>
<protein>
    <recommendedName>
        <fullName evidence="2">RNA 2',3'-cyclic phosphodiesterase</fullName>
        <shortName evidence="2">RNA 2',3'-CPDase</shortName>
        <ecNumber evidence="2">3.1.4.58</ecNumber>
    </recommendedName>
</protein>
<evidence type="ECO:0000256" key="1">
    <source>
        <dbReference type="ARBA" id="ARBA00022801"/>
    </source>
</evidence>
<reference evidence="3" key="1">
    <citation type="journal article" date="2018" name="J. Ind. Microbiol. Biotechnol.">
        <title>Genome mining reveals uncommon alkylpyrones as type III PKS products from myxobacteria.</title>
        <authorList>
            <person name="Hug J.J."/>
            <person name="Panter F."/>
            <person name="Krug D."/>
            <person name="Muller R."/>
        </authorList>
    </citation>
    <scope>NUCLEOTIDE SEQUENCE</scope>
    <source>
        <strain evidence="3">Sg a15</strain>
    </source>
</reference>
<dbReference type="NCBIfam" id="TIGR02258">
    <property type="entry name" value="2_5_ligase"/>
    <property type="match status" value="1"/>
</dbReference>
<keyword evidence="1 2" id="KW-0378">Hydrolase</keyword>
<dbReference type="AlphaFoldDB" id="A0A3S7UU70"/>
<evidence type="ECO:0000313" key="3">
    <source>
        <dbReference type="EMBL" id="AYM52280.1"/>
    </source>
</evidence>
<dbReference type="GO" id="GO:0016874">
    <property type="term" value="F:ligase activity"/>
    <property type="evidence" value="ECO:0007669"/>
    <property type="project" value="UniProtKB-KW"/>
</dbReference>
<dbReference type="GO" id="GO:0004113">
    <property type="term" value="F:2',3'-cyclic-nucleotide 3'-phosphodiesterase activity"/>
    <property type="evidence" value="ECO:0007669"/>
    <property type="project" value="InterPro"/>
</dbReference>
<comment type="function">
    <text evidence="2">Hydrolyzes RNA 2',3'-cyclic phosphodiester to an RNA 2'-phosphomonoester.</text>
</comment>
<organism evidence="3">
    <name type="scientific">Stigmatella aurantiaca Sg a15</name>
    <dbReference type="NCBI Taxonomy" id="675526"/>
    <lineage>
        <taxon>Bacteria</taxon>
        <taxon>Pseudomonadati</taxon>
        <taxon>Myxococcota</taxon>
        <taxon>Myxococcia</taxon>
        <taxon>Myxococcales</taxon>
        <taxon>Cystobacterineae</taxon>
        <taxon>Archangiaceae</taxon>
        <taxon>Stigmatella</taxon>
    </lineage>
</organism>
<feature type="short sequence motif" description="HXTX 1" evidence="2">
    <location>
        <begin position="40"/>
        <end position="43"/>
    </location>
</feature>
<proteinExistence type="inferred from homology"/>
<dbReference type="Pfam" id="PF13563">
    <property type="entry name" value="2_5_RNA_ligase2"/>
    <property type="match status" value="1"/>
</dbReference>
<keyword evidence="3" id="KW-0436">Ligase</keyword>
<dbReference type="SUPFAM" id="SSF55144">
    <property type="entry name" value="LigT-like"/>
    <property type="match status" value="1"/>
</dbReference>
<dbReference type="HAMAP" id="MF_01940">
    <property type="entry name" value="RNA_CPDase"/>
    <property type="match status" value="1"/>
</dbReference>
<dbReference type="Gene3D" id="3.90.1140.10">
    <property type="entry name" value="Cyclic phosphodiesterase"/>
    <property type="match status" value="1"/>
</dbReference>
<feature type="short sequence motif" description="HXTX 2" evidence="2">
    <location>
        <begin position="127"/>
        <end position="130"/>
    </location>
</feature>
<accession>A0A3S7UU70</accession>
<dbReference type="InterPro" id="IPR004175">
    <property type="entry name" value="RNA_CPDase"/>
</dbReference>
<name>A0A3S7UU70_STIAU</name>
<dbReference type="EMBL" id="MH908869">
    <property type="protein sequence ID" value="AYM52280.1"/>
    <property type="molecule type" value="Genomic_DNA"/>
</dbReference>
<comment type="similarity">
    <text evidence="2">Belongs to the 2H phosphoesterase superfamily. ThpR family.</text>
</comment>
<feature type="active site" description="Proton donor" evidence="2">
    <location>
        <position position="40"/>
    </location>
</feature>
<dbReference type="PANTHER" id="PTHR35561:SF1">
    <property type="entry name" value="RNA 2',3'-CYCLIC PHOSPHODIESTERASE"/>
    <property type="match status" value="1"/>
</dbReference>
<feature type="active site" description="Proton acceptor" evidence="2">
    <location>
        <position position="127"/>
    </location>
</feature>
<dbReference type="EC" id="3.1.4.58" evidence="2"/>
<dbReference type="GO" id="GO:0008664">
    <property type="term" value="F:RNA 2',3'-cyclic 3'-phosphodiesterase activity"/>
    <property type="evidence" value="ECO:0007669"/>
    <property type="project" value="UniProtKB-EC"/>
</dbReference>
<dbReference type="PANTHER" id="PTHR35561">
    <property type="entry name" value="RNA 2',3'-CYCLIC PHOSPHODIESTERASE"/>
    <property type="match status" value="1"/>
</dbReference>
<sequence length="184" mass="20173">MRLFTAVTLGSAMEAHATAVLERLHSLAPRARWVSSHGVHLTLVFLGEAEETRLPEFDEALKPLSHRHTPFTLTIEGGDSFGSPRHPHVLWAGVGGETAALEALQADMAATLEPLGFPRDKRLYTAHLTLARSRDSRGDATFVTCVQALKETHWGEARVAHFTLFESKAGQYVPRLEFPLAGTP</sequence>